<dbReference type="AlphaFoldDB" id="A0A8H7PH27"/>
<dbReference type="OrthoDB" id="372395at2759"/>
<evidence type="ECO:0000313" key="19">
    <source>
        <dbReference type="Proteomes" id="UP000654370"/>
    </source>
</evidence>
<dbReference type="Gene3D" id="1.10.10.10">
    <property type="entry name" value="Winged helix-like DNA-binding domain superfamily/Winged helix DNA-binding domain"/>
    <property type="match status" value="1"/>
</dbReference>
<dbReference type="InterPro" id="IPR006195">
    <property type="entry name" value="aa-tRNA-synth_II"/>
</dbReference>
<proteinExistence type="inferred from homology"/>
<name>A0A8H7PH27_MORIS</name>
<dbReference type="GO" id="GO:0017101">
    <property type="term" value="C:aminoacyl-tRNA synthetase multienzyme complex"/>
    <property type="evidence" value="ECO:0007669"/>
    <property type="project" value="TreeGrafter"/>
</dbReference>
<dbReference type="NCBIfam" id="TIGR00458">
    <property type="entry name" value="aspS_nondisc"/>
    <property type="match status" value="1"/>
</dbReference>
<comment type="subcellular location">
    <subcellularLocation>
        <location evidence="1">Cytoplasm</location>
    </subcellularLocation>
</comment>
<dbReference type="Pfam" id="PF22241">
    <property type="entry name" value="PSMD12-CSN4_N"/>
    <property type="match status" value="1"/>
</dbReference>
<evidence type="ECO:0000256" key="7">
    <source>
        <dbReference type="ARBA" id="ARBA00022598"/>
    </source>
</evidence>
<keyword evidence="9" id="KW-0067">ATP-binding</keyword>
<evidence type="ECO:0000256" key="12">
    <source>
        <dbReference type="ARBA" id="ARBA00023146"/>
    </source>
</evidence>
<feature type="domain" description="Aminoacyl-transfer RNA synthetases class-II family profile" evidence="17">
    <location>
        <begin position="698"/>
        <end position="995"/>
    </location>
</feature>
<dbReference type="PROSITE" id="PS50862">
    <property type="entry name" value="AA_TRNA_LIGASE_II"/>
    <property type="match status" value="1"/>
</dbReference>
<comment type="catalytic activity">
    <reaction evidence="14">
        <text>tRNA(Asp) + L-aspartate + ATP = L-aspartyl-tRNA(Asp) + AMP + diphosphate</text>
        <dbReference type="Rhea" id="RHEA:19649"/>
        <dbReference type="Rhea" id="RHEA-COMP:9660"/>
        <dbReference type="Rhea" id="RHEA-COMP:9678"/>
        <dbReference type="ChEBI" id="CHEBI:29991"/>
        <dbReference type="ChEBI" id="CHEBI:30616"/>
        <dbReference type="ChEBI" id="CHEBI:33019"/>
        <dbReference type="ChEBI" id="CHEBI:78442"/>
        <dbReference type="ChEBI" id="CHEBI:78516"/>
        <dbReference type="ChEBI" id="CHEBI:456215"/>
        <dbReference type="EC" id="6.1.1.12"/>
    </reaction>
</comment>
<dbReference type="EMBL" id="JAEPQZ010000014">
    <property type="protein sequence ID" value="KAG2173713.1"/>
    <property type="molecule type" value="Genomic_DNA"/>
</dbReference>
<dbReference type="GO" id="GO:0008541">
    <property type="term" value="C:proteasome regulatory particle, lid subcomplex"/>
    <property type="evidence" value="ECO:0007669"/>
    <property type="project" value="UniProtKB-ARBA"/>
</dbReference>
<feature type="region of interest" description="Disordered" evidence="15">
    <location>
        <begin position="507"/>
        <end position="542"/>
    </location>
</feature>
<evidence type="ECO:0000256" key="10">
    <source>
        <dbReference type="ARBA" id="ARBA00022917"/>
    </source>
</evidence>
<evidence type="ECO:0000256" key="8">
    <source>
        <dbReference type="ARBA" id="ARBA00022741"/>
    </source>
</evidence>
<evidence type="ECO:0000256" key="5">
    <source>
        <dbReference type="ARBA" id="ARBA00018853"/>
    </source>
</evidence>
<keyword evidence="8" id="KW-0547">Nucleotide-binding</keyword>
<dbReference type="GO" id="GO:0003723">
    <property type="term" value="F:RNA binding"/>
    <property type="evidence" value="ECO:0007669"/>
    <property type="project" value="TreeGrafter"/>
</dbReference>
<dbReference type="InterPro" id="IPR000717">
    <property type="entry name" value="PCI_dom"/>
</dbReference>
<dbReference type="Pfam" id="PF01399">
    <property type="entry name" value="PCI"/>
    <property type="match status" value="1"/>
</dbReference>
<dbReference type="SUPFAM" id="SSF46785">
    <property type="entry name" value="Winged helix' DNA-binding domain"/>
    <property type="match status" value="1"/>
</dbReference>
<dbReference type="FunFam" id="1.10.10.10:FF:000070">
    <property type="entry name" value="26S proteasome non-ATPase regulatory subunit 12"/>
    <property type="match status" value="1"/>
</dbReference>
<evidence type="ECO:0000256" key="4">
    <source>
        <dbReference type="ARBA" id="ARBA00012841"/>
    </source>
</evidence>
<dbReference type="NCBIfam" id="NF003483">
    <property type="entry name" value="PRK05159.1"/>
    <property type="match status" value="1"/>
</dbReference>
<dbReference type="GO" id="GO:0006422">
    <property type="term" value="P:aspartyl-tRNA aminoacylation"/>
    <property type="evidence" value="ECO:0007669"/>
    <property type="project" value="InterPro"/>
</dbReference>
<dbReference type="SUPFAM" id="SSF50249">
    <property type="entry name" value="Nucleic acid-binding proteins"/>
    <property type="match status" value="1"/>
</dbReference>
<dbReference type="EC" id="6.1.1.12" evidence="4"/>
<dbReference type="Proteomes" id="UP000654370">
    <property type="component" value="Unassembled WGS sequence"/>
</dbReference>
<dbReference type="CDD" id="cd04320">
    <property type="entry name" value="AspRS_cyto_N"/>
    <property type="match status" value="1"/>
</dbReference>
<sequence length="1003" mass="115744">MEKDFSPQVDQLLPETESLQQQGKLQEALEKLLTLEKQARMAADQASTGRILIQVVKLCYESREWKLLNEHVILLSKKHGQLKAATTKMVQEAMSHLDDTPDMETKLELIDTLRTVTEGKIFVEVERARLTRILAKIREDEGKIEEAADILQELQVETFGSMEKREKTDFILEQMRLLLAKHDYTRTQIISKKINTRFFKDEENEDLKLRFYDLMIRHAMHEEQYLNVCKFYRAVYDTKSIKEDESKWTDVLQNIILFIVLSPYDNEQSDLLHRIYSDPNVTKISLYNELAKCFVTNELMRWPKIEEIYGSTLQQTSVFSTADEAGRKRWSELHNRVIEHNIRVIAKYYTRISTKRLTQLLDLNEQESEEFLSKLVVSKTIHAKIDRPAGVISFQVNKSANQILNDWSNDINSLLGLIEKTCHLISKENTVDYECRTTIRSSSSRDYPEDREHCLGVSTQINEVWFEQPNTWLLTFANSENGQPLSKKALKKLEKEREKAARKAETAARVAQEQAANDTPDYSTGKYGKLPMNQSQERTGRAREDITKINASRAGETVLIRARVQTSRAKSSKLCFFVFRQGVSTIQGILATDEDKISKQMSKYGASIPVESIVLVEAEIAKAEEEIKSCTISDAELKIKQLHVIAEAEQRLPFSLEDASRPESEMEKEDAQFSRVALDTRLNNRVLDLRTTTGNAIFKIQSGVCHLFRDFLYKRDFMEIHTPKIIATPSEGGANVFSIKYFNTEAYLAQSPQLYKQMAISGDFNRVFEIGPVFRAENSNTHRHMTEFVGLDMEMAFEEHYHEVLDVLDEMFVSIFTGLKEKFNTELEAVKRQMPFEDFQFLPKTLRLKFADGIAMLREAGVELGDYDDLSTEQERFLGKLVKEKYHTDFYMLDKFPLAIRPFYTMPDPENPNYSNSYDFFMRGEEILSGAQRIHDAKFLEERCKIHGVDMKHIQPYIDAFKIAAPPHAGGGIGLERVVMLYMGLGNIRRSSLFPRDPKRLEP</sequence>
<dbReference type="SUPFAM" id="SSF55681">
    <property type="entry name" value="Class II aaRS and biotin synthetases"/>
    <property type="match status" value="1"/>
</dbReference>
<dbReference type="InterPro" id="IPR012340">
    <property type="entry name" value="NA-bd_OB-fold"/>
</dbReference>
<keyword evidence="7" id="KW-0436">Ligase</keyword>
<dbReference type="HAMAP" id="MF_02075">
    <property type="entry name" value="Asp_tRNA_synth_type2"/>
    <property type="match status" value="1"/>
</dbReference>
<dbReference type="PANTHER" id="PTHR43450">
    <property type="entry name" value="ASPARTYL-TRNA SYNTHETASE"/>
    <property type="match status" value="1"/>
</dbReference>
<dbReference type="PANTHER" id="PTHR43450:SF1">
    <property type="entry name" value="ASPARTATE--TRNA LIGASE, CYTOPLASMIC"/>
    <property type="match status" value="1"/>
</dbReference>
<keyword evidence="12" id="KW-0030">Aminoacyl-tRNA synthetase</keyword>
<evidence type="ECO:0000313" key="18">
    <source>
        <dbReference type="EMBL" id="KAG2173713.1"/>
    </source>
</evidence>
<dbReference type="GO" id="GO:0005524">
    <property type="term" value="F:ATP binding"/>
    <property type="evidence" value="ECO:0007669"/>
    <property type="project" value="UniProtKB-KW"/>
</dbReference>
<dbReference type="InterPro" id="IPR054559">
    <property type="entry name" value="PSMD12-CSN4-like_N"/>
</dbReference>
<dbReference type="SMART" id="SM00088">
    <property type="entry name" value="PINT"/>
    <property type="match status" value="1"/>
</dbReference>
<evidence type="ECO:0000256" key="13">
    <source>
        <dbReference type="ARBA" id="ARBA00033155"/>
    </source>
</evidence>
<evidence type="ECO:0000256" key="9">
    <source>
        <dbReference type="ARBA" id="ARBA00022840"/>
    </source>
</evidence>
<dbReference type="PRINTS" id="PR01042">
    <property type="entry name" value="TRNASYNTHASP"/>
</dbReference>
<evidence type="ECO:0000259" key="16">
    <source>
        <dbReference type="PROSITE" id="PS50250"/>
    </source>
</evidence>
<evidence type="ECO:0000259" key="17">
    <source>
        <dbReference type="PROSITE" id="PS50862"/>
    </source>
</evidence>
<dbReference type="InterPro" id="IPR036388">
    <property type="entry name" value="WH-like_DNA-bd_sf"/>
</dbReference>
<feature type="region of interest" description="Disordered" evidence="15">
    <location>
        <begin position="1"/>
        <end position="20"/>
    </location>
</feature>
<evidence type="ECO:0000256" key="2">
    <source>
        <dbReference type="ARBA" id="ARBA00005312"/>
    </source>
</evidence>
<keyword evidence="11" id="KW-0647">Proteasome</keyword>
<dbReference type="FunFam" id="2.40.50.140:FF:000132">
    <property type="entry name" value="Aspartyl-tRNA synthetase, cytoplasmic"/>
    <property type="match status" value="1"/>
</dbReference>
<gene>
    <name evidence="18" type="ORF">INT43_005133</name>
</gene>
<dbReference type="Pfam" id="PF18098">
    <property type="entry name" value="RPN5_C"/>
    <property type="match status" value="1"/>
</dbReference>
<evidence type="ECO:0000256" key="15">
    <source>
        <dbReference type="SAM" id="MobiDB-lite"/>
    </source>
</evidence>
<evidence type="ECO:0000256" key="14">
    <source>
        <dbReference type="ARBA" id="ARBA00047904"/>
    </source>
</evidence>
<dbReference type="FunFam" id="3.30.930.10:FF:000013">
    <property type="entry name" value="Aspartate--tRNA ligase, cytoplasmic"/>
    <property type="match status" value="1"/>
</dbReference>
<dbReference type="CDD" id="cd00776">
    <property type="entry name" value="AsxRS_core"/>
    <property type="match status" value="1"/>
</dbReference>
<comment type="similarity">
    <text evidence="2">Belongs to the class-II aminoacyl-tRNA synthetase family. Type 2 subfamily.</text>
</comment>
<dbReference type="GO" id="GO:0005634">
    <property type="term" value="C:nucleus"/>
    <property type="evidence" value="ECO:0007669"/>
    <property type="project" value="UniProtKB-ARBA"/>
</dbReference>
<keyword evidence="19" id="KW-1185">Reference proteome</keyword>
<dbReference type="InterPro" id="IPR045864">
    <property type="entry name" value="aa-tRNA-synth_II/BPL/LPL"/>
</dbReference>
<dbReference type="Gene3D" id="2.40.50.140">
    <property type="entry name" value="Nucleic acid-binding proteins"/>
    <property type="match status" value="1"/>
</dbReference>
<reference evidence="18" key="1">
    <citation type="submission" date="2020-12" db="EMBL/GenBank/DDBJ databases">
        <title>Metabolic potential, ecology and presence of endohyphal bacteria is reflected in genomic diversity of Mucoromycotina.</title>
        <authorList>
            <person name="Muszewska A."/>
            <person name="Okrasinska A."/>
            <person name="Steczkiewicz K."/>
            <person name="Drgas O."/>
            <person name="Orlowska M."/>
            <person name="Perlinska-Lenart U."/>
            <person name="Aleksandrzak-Piekarczyk T."/>
            <person name="Szatraj K."/>
            <person name="Zielenkiewicz U."/>
            <person name="Pilsyk S."/>
            <person name="Malc E."/>
            <person name="Mieczkowski P."/>
            <person name="Kruszewska J.S."/>
            <person name="Biernat P."/>
            <person name="Pawlowska J."/>
        </authorList>
    </citation>
    <scope>NUCLEOTIDE SEQUENCE</scope>
    <source>
        <strain evidence="18">WA0000067209</strain>
    </source>
</reference>
<feature type="domain" description="PCI" evidence="16">
    <location>
        <begin position="227"/>
        <end position="399"/>
    </location>
</feature>
<comment type="caution">
    <text evidence="18">The sequence shown here is derived from an EMBL/GenBank/DDBJ whole genome shotgun (WGS) entry which is preliminary data.</text>
</comment>
<dbReference type="InterPro" id="IPR040896">
    <property type="entry name" value="RPN5_C"/>
</dbReference>
<evidence type="ECO:0000256" key="6">
    <source>
        <dbReference type="ARBA" id="ARBA00022490"/>
    </source>
</evidence>
<accession>A0A8H7PH27</accession>
<dbReference type="InterPro" id="IPR004523">
    <property type="entry name" value="Asp-tRNA_synthase_2"/>
</dbReference>
<dbReference type="InterPro" id="IPR036390">
    <property type="entry name" value="WH_DNA-bd_sf"/>
</dbReference>
<dbReference type="GO" id="GO:0004815">
    <property type="term" value="F:aspartate-tRNA ligase activity"/>
    <property type="evidence" value="ECO:0007669"/>
    <property type="project" value="UniProtKB-EC"/>
</dbReference>
<dbReference type="PROSITE" id="PS50250">
    <property type="entry name" value="PCI"/>
    <property type="match status" value="1"/>
</dbReference>
<dbReference type="GO" id="GO:0005829">
    <property type="term" value="C:cytosol"/>
    <property type="evidence" value="ECO:0007669"/>
    <property type="project" value="TreeGrafter"/>
</dbReference>
<evidence type="ECO:0000256" key="11">
    <source>
        <dbReference type="ARBA" id="ARBA00022942"/>
    </source>
</evidence>
<keyword evidence="10" id="KW-0648">Protein biosynthesis</keyword>
<evidence type="ECO:0000256" key="3">
    <source>
        <dbReference type="ARBA" id="ARBA00006397"/>
    </source>
</evidence>
<evidence type="ECO:0000256" key="1">
    <source>
        <dbReference type="ARBA" id="ARBA00004496"/>
    </source>
</evidence>
<organism evidence="18 19">
    <name type="scientific">Mortierella isabellina</name>
    <name type="common">Filamentous fungus</name>
    <name type="synonym">Umbelopsis isabellina</name>
    <dbReference type="NCBI Taxonomy" id="91625"/>
    <lineage>
        <taxon>Eukaryota</taxon>
        <taxon>Fungi</taxon>
        <taxon>Fungi incertae sedis</taxon>
        <taxon>Mucoromycota</taxon>
        <taxon>Mucoromycotina</taxon>
        <taxon>Umbelopsidomycetes</taxon>
        <taxon>Umbelopsidales</taxon>
        <taxon>Umbelopsidaceae</taxon>
        <taxon>Umbelopsis</taxon>
    </lineage>
</organism>
<keyword evidence="6" id="KW-0963">Cytoplasm</keyword>
<dbReference type="Gene3D" id="3.30.930.10">
    <property type="entry name" value="Bira Bifunctional Protein, Domain 2"/>
    <property type="match status" value="1"/>
</dbReference>
<dbReference type="InterPro" id="IPR002312">
    <property type="entry name" value="Asp/Asn-tRNA-synth_IIb"/>
</dbReference>
<protein>
    <recommendedName>
        <fullName evidence="5">Aspartate--tRNA ligase, cytoplasmic</fullName>
        <ecNumber evidence="4">6.1.1.12</ecNumber>
    </recommendedName>
    <alternativeName>
        <fullName evidence="13">Aspartyl-tRNA synthetase</fullName>
    </alternativeName>
</protein>
<dbReference type="Pfam" id="PF00152">
    <property type="entry name" value="tRNA-synt_2"/>
    <property type="match status" value="1"/>
</dbReference>
<dbReference type="InterPro" id="IPR004364">
    <property type="entry name" value="Aa-tRNA-synt_II"/>
</dbReference>
<comment type="similarity">
    <text evidence="3">Belongs to the proteasome subunit p55 family.</text>
</comment>